<dbReference type="Pfam" id="PF12833">
    <property type="entry name" value="HTH_18"/>
    <property type="match status" value="1"/>
</dbReference>
<keyword evidence="5" id="KW-1185">Reference proteome</keyword>
<dbReference type="GO" id="GO:0003700">
    <property type="term" value="F:DNA-binding transcription factor activity"/>
    <property type="evidence" value="ECO:0007669"/>
    <property type="project" value="InterPro"/>
</dbReference>
<dbReference type="InterPro" id="IPR018060">
    <property type="entry name" value="HTH_AraC"/>
</dbReference>
<evidence type="ECO:0000256" key="1">
    <source>
        <dbReference type="ARBA" id="ARBA00023125"/>
    </source>
</evidence>
<dbReference type="Gene3D" id="1.10.10.60">
    <property type="entry name" value="Homeodomain-like"/>
    <property type="match status" value="1"/>
</dbReference>
<accession>A0A9X1HDW2</accession>
<dbReference type="PROSITE" id="PS01124">
    <property type="entry name" value="HTH_ARAC_FAMILY_2"/>
    <property type="match status" value="1"/>
</dbReference>
<dbReference type="InterPro" id="IPR003313">
    <property type="entry name" value="AraC-bd"/>
</dbReference>
<dbReference type="InterPro" id="IPR011051">
    <property type="entry name" value="RmlC_Cupin_sf"/>
</dbReference>
<keyword evidence="1" id="KW-0238">DNA-binding</keyword>
<dbReference type="GO" id="GO:0043565">
    <property type="term" value="F:sequence-specific DNA binding"/>
    <property type="evidence" value="ECO:0007669"/>
    <property type="project" value="InterPro"/>
</dbReference>
<feature type="domain" description="HTH araC/xylS-type" evidence="2">
    <location>
        <begin position="170"/>
        <end position="266"/>
    </location>
</feature>
<dbReference type="PANTHER" id="PTHR11019:SF159">
    <property type="entry name" value="TRANSCRIPTIONAL REGULATOR-RELATED"/>
    <property type="match status" value="1"/>
</dbReference>
<comment type="caution">
    <text evidence="4">The sequence shown here is derived from an EMBL/GenBank/DDBJ whole genome shotgun (WGS) entry which is preliminary data.</text>
</comment>
<organism evidence="4 5">
    <name type="scientific">Flavobacterium potami</name>
    <dbReference type="NCBI Taxonomy" id="2872310"/>
    <lineage>
        <taxon>Bacteria</taxon>
        <taxon>Pseudomonadati</taxon>
        <taxon>Bacteroidota</taxon>
        <taxon>Flavobacteriia</taxon>
        <taxon>Flavobacteriales</taxon>
        <taxon>Flavobacteriaceae</taxon>
        <taxon>Flavobacterium</taxon>
    </lineage>
</organism>
<dbReference type="Proteomes" id="UP001139366">
    <property type="component" value="Unassembled WGS sequence"/>
</dbReference>
<sequence>MQNANSKCGLSENKEGQFEDNIQTNAYVWYDKNWQHDDYVHTHERYQLTYVEEGYQYFHIEEKTYLVPQNHVIWIPTKKEHRISSESKTVNLIIALFKIVPQQDFYQNVHVFSAPNVLKEMILYAQKWDKLLTKNEEQAAFLNAILTSLPNFCQENNSLQIPVPADSRLIPVCDYINKNYQYAFEIEELANLAQMSVRSLQRIFKQKTNITLQKYLQLIRILKSIELLDSKEYTLSQIAHLVGYKSLSAFSTSYFAVIQEKPKLRK</sequence>
<feature type="domain" description="HTH cro/C1-type" evidence="3">
    <location>
        <begin position="187"/>
        <end position="228"/>
    </location>
</feature>
<gene>
    <name evidence="4" type="ORF">K6T82_18655</name>
</gene>
<reference evidence="4 5" key="1">
    <citation type="journal article" date="2023" name="Antonie Van Leeuwenhoek">
        <title>Flavobacterium potami sp. nov., a multi-metal resistance genes harbouring bacterium isolated from shallow river silt.</title>
        <authorList>
            <person name="Li S."/>
            <person name="Mao S."/>
            <person name="Mu W."/>
            <person name="Guo B."/>
            <person name="Li C."/>
            <person name="Zhu Q."/>
            <person name="Hou X."/>
            <person name="Zhao Y."/>
            <person name="Wei S."/>
            <person name="Liu H."/>
            <person name="Liu A."/>
        </authorList>
    </citation>
    <scope>NUCLEOTIDE SEQUENCE [LARGE SCALE GENOMIC DNA]</scope>
    <source>
        <strain evidence="4 5">17A</strain>
    </source>
</reference>
<evidence type="ECO:0000259" key="3">
    <source>
        <dbReference type="PROSITE" id="PS50943"/>
    </source>
</evidence>
<dbReference type="PANTHER" id="PTHR11019">
    <property type="entry name" value="HTH-TYPE TRANSCRIPTIONAL REGULATOR NIMR"/>
    <property type="match status" value="1"/>
</dbReference>
<evidence type="ECO:0000313" key="4">
    <source>
        <dbReference type="EMBL" id="MBZ4036797.1"/>
    </source>
</evidence>
<dbReference type="AlphaFoldDB" id="A0A9X1HDW2"/>
<dbReference type="InterPro" id="IPR014710">
    <property type="entry name" value="RmlC-like_jellyroll"/>
</dbReference>
<dbReference type="SMART" id="SM00342">
    <property type="entry name" value="HTH_ARAC"/>
    <property type="match status" value="1"/>
</dbReference>
<dbReference type="PROSITE" id="PS50943">
    <property type="entry name" value="HTH_CROC1"/>
    <property type="match status" value="1"/>
</dbReference>
<dbReference type="SUPFAM" id="SSF51182">
    <property type="entry name" value="RmlC-like cupins"/>
    <property type="match status" value="1"/>
</dbReference>
<dbReference type="RefSeq" id="WP_223709120.1">
    <property type="nucleotide sequence ID" value="NZ_JAINUY010000006.1"/>
</dbReference>
<proteinExistence type="predicted"/>
<dbReference type="InterPro" id="IPR001387">
    <property type="entry name" value="Cro/C1-type_HTH"/>
</dbReference>
<evidence type="ECO:0000259" key="2">
    <source>
        <dbReference type="PROSITE" id="PS01124"/>
    </source>
</evidence>
<name>A0A9X1HDW2_9FLAO</name>
<protein>
    <submittedName>
        <fullName evidence="4">AraC family transcriptional regulator</fullName>
    </submittedName>
</protein>
<dbReference type="Gene3D" id="2.60.120.10">
    <property type="entry name" value="Jelly Rolls"/>
    <property type="match status" value="1"/>
</dbReference>
<evidence type="ECO:0000313" key="5">
    <source>
        <dbReference type="Proteomes" id="UP001139366"/>
    </source>
</evidence>
<dbReference type="EMBL" id="JAINUY010000006">
    <property type="protein sequence ID" value="MBZ4036797.1"/>
    <property type="molecule type" value="Genomic_DNA"/>
</dbReference>
<dbReference type="Pfam" id="PF02311">
    <property type="entry name" value="AraC_binding"/>
    <property type="match status" value="1"/>
</dbReference>